<keyword evidence="3" id="KW-1185">Reference proteome</keyword>
<keyword evidence="1" id="KW-1133">Transmembrane helix</keyword>
<evidence type="ECO:0000313" key="3">
    <source>
        <dbReference type="Proteomes" id="UP000650424"/>
    </source>
</evidence>
<feature type="transmembrane region" description="Helical" evidence="1">
    <location>
        <begin position="64"/>
        <end position="84"/>
    </location>
</feature>
<proteinExistence type="predicted"/>
<protein>
    <submittedName>
        <fullName evidence="2">Uncharacterized protein</fullName>
    </submittedName>
</protein>
<dbReference type="EMBL" id="JACOGF010000001">
    <property type="protein sequence ID" value="MBC3915983.1"/>
    <property type="molecule type" value="Genomic_DNA"/>
</dbReference>
<organism evidence="2 3">
    <name type="scientific">Undibacterium hunanense</name>
    <dbReference type="NCBI Taxonomy" id="2762292"/>
    <lineage>
        <taxon>Bacteria</taxon>
        <taxon>Pseudomonadati</taxon>
        <taxon>Pseudomonadota</taxon>
        <taxon>Betaproteobacteria</taxon>
        <taxon>Burkholderiales</taxon>
        <taxon>Oxalobacteraceae</taxon>
        <taxon>Undibacterium</taxon>
    </lineage>
</organism>
<evidence type="ECO:0000256" key="1">
    <source>
        <dbReference type="SAM" id="Phobius"/>
    </source>
</evidence>
<name>A0ABR6ZKC2_9BURK</name>
<dbReference type="RefSeq" id="WP_186945243.1">
    <property type="nucleotide sequence ID" value="NZ_JACOGF010000001.1"/>
</dbReference>
<reference evidence="2 3" key="1">
    <citation type="submission" date="2020-08" db="EMBL/GenBank/DDBJ databases">
        <title>Novel species isolated from subtropical streams in China.</title>
        <authorList>
            <person name="Lu H."/>
        </authorList>
    </citation>
    <scope>NUCLEOTIDE SEQUENCE [LARGE SCALE GENOMIC DNA]</scope>
    <source>
        <strain evidence="2 3">CY18W</strain>
    </source>
</reference>
<feature type="transmembrane region" description="Helical" evidence="1">
    <location>
        <begin position="6"/>
        <end position="26"/>
    </location>
</feature>
<gene>
    <name evidence="2" type="ORF">H8L32_00670</name>
</gene>
<comment type="caution">
    <text evidence="2">The sequence shown here is derived from an EMBL/GenBank/DDBJ whole genome shotgun (WGS) entry which is preliminary data.</text>
</comment>
<dbReference type="Proteomes" id="UP000650424">
    <property type="component" value="Unassembled WGS sequence"/>
</dbReference>
<keyword evidence="1" id="KW-0472">Membrane</keyword>
<feature type="transmembrane region" description="Helical" evidence="1">
    <location>
        <begin position="104"/>
        <end position="126"/>
    </location>
</feature>
<keyword evidence="1" id="KW-0812">Transmembrane</keyword>
<sequence>MDVKKYLPNGVGIFCLCGFIWTLNVFAIPSNDVLVSTFFESILLIPVSLRLWEEFVNLEIRDWIGLFFAGIVITFLFLFMDCGYTNPINIASASCIKGMNNFGFVFTLLSVAVSLVSLAGAIKIWFAKYVL</sequence>
<evidence type="ECO:0000313" key="2">
    <source>
        <dbReference type="EMBL" id="MBC3915983.1"/>
    </source>
</evidence>
<accession>A0ABR6ZKC2</accession>